<comment type="similarity">
    <text evidence="1 5">Belongs to the CoaE family.</text>
</comment>
<evidence type="ECO:0000313" key="8">
    <source>
        <dbReference type="Proteomes" id="UP000192872"/>
    </source>
</evidence>
<comment type="subcellular location">
    <subcellularLocation>
        <location evidence="5">Cytoplasm</location>
    </subcellularLocation>
</comment>
<keyword evidence="5" id="KW-0808">Transferase</keyword>
<accession>A0A1W9HYR8</accession>
<keyword evidence="2 5" id="KW-0547">Nucleotide-binding</keyword>
<dbReference type="GO" id="GO:0015937">
    <property type="term" value="P:coenzyme A biosynthetic process"/>
    <property type="evidence" value="ECO:0007669"/>
    <property type="project" value="UniProtKB-UniRule"/>
</dbReference>
<dbReference type="InterPro" id="IPR027417">
    <property type="entry name" value="P-loop_NTPase"/>
</dbReference>
<evidence type="ECO:0000256" key="6">
    <source>
        <dbReference type="NCBIfam" id="TIGR00152"/>
    </source>
</evidence>
<reference evidence="7 8" key="1">
    <citation type="journal article" date="2017" name="Water Res.">
        <title>Comammox in drinking water systems.</title>
        <authorList>
            <person name="Wang Y."/>
            <person name="Ma L."/>
            <person name="Mao Y."/>
            <person name="Jiang X."/>
            <person name="Xia Y."/>
            <person name="Yu K."/>
            <person name="Li B."/>
            <person name="Zhang T."/>
        </authorList>
    </citation>
    <scope>NUCLEOTIDE SEQUENCE [LARGE SCALE GENOMIC DNA]</scope>
    <source>
        <strain evidence="7">SG_bin8</strain>
    </source>
</reference>
<comment type="catalytic activity">
    <reaction evidence="5">
        <text>3'-dephospho-CoA + ATP = ADP + CoA + H(+)</text>
        <dbReference type="Rhea" id="RHEA:18245"/>
        <dbReference type="ChEBI" id="CHEBI:15378"/>
        <dbReference type="ChEBI" id="CHEBI:30616"/>
        <dbReference type="ChEBI" id="CHEBI:57287"/>
        <dbReference type="ChEBI" id="CHEBI:57328"/>
        <dbReference type="ChEBI" id="CHEBI:456216"/>
        <dbReference type="EC" id="2.7.1.24"/>
    </reaction>
</comment>
<dbReference type="EMBL" id="LWDL01000012">
    <property type="protein sequence ID" value="OQW52510.1"/>
    <property type="molecule type" value="Genomic_DNA"/>
</dbReference>
<dbReference type="EC" id="2.7.1.24" evidence="5 6"/>
<comment type="function">
    <text evidence="5">Catalyzes the phosphorylation of the 3'-hydroxyl group of dephosphocoenzyme A to form coenzyme A.</text>
</comment>
<sequence length="195" mass="21563">MIVLGLTGSIGMGKSTTAGFFREAGIAVHDADQTVHDLYHNEAVPVIASAFPETIVNQRVDRDRLRQAVIGKPEALATLESLIHPLVHDRERMFLARQTAGGAPLAVLDIPLLFETRGDRRCHAVLVVTAPPDIQRQRVMARRDMTSANFEALLAKQMPDAEKRQRAHFVIDTSRGLEAARRGVHDLVRLFCGRS</sequence>
<dbReference type="PANTHER" id="PTHR10695">
    <property type="entry name" value="DEPHOSPHO-COA KINASE-RELATED"/>
    <property type="match status" value="1"/>
</dbReference>
<dbReference type="GO" id="GO:0005524">
    <property type="term" value="F:ATP binding"/>
    <property type="evidence" value="ECO:0007669"/>
    <property type="project" value="UniProtKB-UniRule"/>
</dbReference>
<evidence type="ECO:0000256" key="5">
    <source>
        <dbReference type="HAMAP-Rule" id="MF_00376"/>
    </source>
</evidence>
<dbReference type="Proteomes" id="UP000192872">
    <property type="component" value="Unassembled WGS sequence"/>
</dbReference>
<dbReference type="UniPathway" id="UPA00241">
    <property type="reaction ID" value="UER00356"/>
</dbReference>
<comment type="caution">
    <text evidence="7">The sequence shown here is derived from an EMBL/GenBank/DDBJ whole genome shotgun (WGS) entry which is preliminary data.</text>
</comment>
<evidence type="ECO:0000313" key="7">
    <source>
        <dbReference type="EMBL" id="OQW52510.1"/>
    </source>
</evidence>
<keyword evidence="4 5" id="KW-0173">Coenzyme A biosynthesis</keyword>
<keyword evidence="5" id="KW-0963">Cytoplasm</keyword>
<keyword evidence="5 7" id="KW-0418">Kinase</keyword>
<gene>
    <name evidence="5" type="primary">coaE</name>
    <name evidence="7" type="ORF">A4S15_06605</name>
</gene>
<keyword evidence="3 5" id="KW-0067">ATP-binding</keyword>
<dbReference type="GO" id="GO:0005737">
    <property type="term" value="C:cytoplasm"/>
    <property type="evidence" value="ECO:0007669"/>
    <property type="project" value="UniProtKB-SubCell"/>
</dbReference>
<proteinExistence type="inferred from homology"/>
<name>A0A1W9HYR8_9HYPH</name>
<evidence type="ECO:0000256" key="3">
    <source>
        <dbReference type="ARBA" id="ARBA00022840"/>
    </source>
</evidence>
<dbReference type="SUPFAM" id="SSF52540">
    <property type="entry name" value="P-loop containing nucleoside triphosphate hydrolases"/>
    <property type="match status" value="1"/>
</dbReference>
<dbReference type="GO" id="GO:0004140">
    <property type="term" value="F:dephospho-CoA kinase activity"/>
    <property type="evidence" value="ECO:0007669"/>
    <property type="project" value="UniProtKB-UniRule"/>
</dbReference>
<evidence type="ECO:0000256" key="4">
    <source>
        <dbReference type="ARBA" id="ARBA00022993"/>
    </source>
</evidence>
<dbReference type="InterPro" id="IPR001977">
    <property type="entry name" value="Depp_CoAkinase"/>
</dbReference>
<comment type="pathway">
    <text evidence="5">Cofactor biosynthesis; coenzyme A biosynthesis; CoA from (R)-pantothenate: step 5/5.</text>
</comment>
<dbReference type="NCBIfam" id="TIGR00152">
    <property type="entry name" value="dephospho-CoA kinase"/>
    <property type="match status" value="1"/>
</dbReference>
<dbReference type="CDD" id="cd02022">
    <property type="entry name" value="DPCK"/>
    <property type="match status" value="1"/>
</dbReference>
<dbReference type="HAMAP" id="MF_00376">
    <property type="entry name" value="Dephospho_CoA_kinase"/>
    <property type="match status" value="1"/>
</dbReference>
<dbReference type="RefSeq" id="WP_376801663.1">
    <property type="nucleotide sequence ID" value="NZ_DBNB01000020.1"/>
</dbReference>
<protein>
    <recommendedName>
        <fullName evidence="5 6">Dephospho-CoA kinase</fullName>
        <ecNumber evidence="5 6">2.7.1.24</ecNumber>
    </recommendedName>
    <alternativeName>
        <fullName evidence="5">Dephosphocoenzyme A kinase</fullName>
    </alternativeName>
</protein>
<dbReference type="AlphaFoldDB" id="A0A1W9HYR8"/>
<dbReference type="PROSITE" id="PS51219">
    <property type="entry name" value="DPCK"/>
    <property type="match status" value="1"/>
</dbReference>
<dbReference type="STRING" id="1827387.A4S15_06605"/>
<dbReference type="PANTHER" id="PTHR10695:SF46">
    <property type="entry name" value="BIFUNCTIONAL COENZYME A SYNTHASE-RELATED"/>
    <property type="match status" value="1"/>
</dbReference>
<dbReference type="Pfam" id="PF01121">
    <property type="entry name" value="CoaE"/>
    <property type="match status" value="1"/>
</dbReference>
<feature type="binding site" evidence="5">
    <location>
        <begin position="11"/>
        <end position="16"/>
    </location>
    <ligand>
        <name>ATP</name>
        <dbReference type="ChEBI" id="CHEBI:30616"/>
    </ligand>
</feature>
<evidence type="ECO:0000256" key="1">
    <source>
        <dbReference type="ARBA" id="ARBA00009018"/>
    </source>
</evidence>
<evidence type="ECO:0000256" key="2">
    <source>
        <dbReference type="ARBA" id="ARBA00022741"/>
    </source>
</evidence>
<organism evidence="7 8">
    <name type="scientific">Candidatus Raskinella chloraquaticus</name>
    <dbReference type="NCBI Taxonomy" id="1951219"/>
    <lineage>
        <taxon>Bacteria</taxon>
        <taxon>Pseudomonadati</taxon>
        <taxon>Pseudomonadota</taxon>
        <taxon>Alphaproteobacteria</taxon>
        <taxon>Hyphomicrobiales</taxon>
        <taxon>Phreatobacteraceae</taxon>
        <taxon>Candidatus Raskinella</taxon>
    </lineage>
</organism>
<dbReference type="Gene3D" id="3.40.50.300">
    <property type="entry name" value="P-loop containing nucleotide triphosphate hydrolases"/>
    <property type="match status" value="1"/>
</dbReference>